<dbReference type="Proteomes" id="UP000187429">
    <property type="component" value="Unassembled WGS sequence"/>
</dbReference>
<feature type="compositionally biased region" description="Polar residues" evidence="1">
    <location>
        <begin position="1"/>
        <end position="10"/>
    </location>
</feature>
<dbReference type="EMBL" id="LSSM01000601">
    <property type="protein sequence ID" value="OMJ28410.1"/>
    <property type="molecule type" value="Genomic_DNA"/>
</dbReference>
<keyword evidence="3" id="KW-1185">Reference proteome</keyword>
<evidence type="ECO:0000313" key="2">
    <source>
        <dbReference type="EMBL" id="OMJ28410.1"/>
    </source>
</evidence>
<proteinExistence type="predicted"/>
<comment type="caution">
    <text evidence="2">The sequence shown here is derived from an EMBL/GenBank/DDBJ whole genome shotgun (WGS) entry which is preliminary data.</text>
</comment>
<feature type="region of interest" description="Disordered" evidence="1">
    <location>
        <begin position="1"/>
        <end position="25"/>
    </location>
</feature>
<name>A0A1R1YNJ2_9FUNG</name>
<accession>A0A1R1YNJ2</accession>
<gene>
    <name evidence="2" type="ORF">AYI69_g2116</name>
</gene>
<dbReference type="AlphaFoldDB" id="A0A1R1YNJ2"/>
<sequence length="66" mass="7757">MNLNNFLPSRTPSPPGSRYEEDYDNQTHPLTSTLMYFDGESTYPSEYNHQFIQNLFPLTYKTIIYG</sequence>
<evidence type="ECO:0000256" key="1">
    <source>
        <dbReference type="SAM" id="MobiDB-lite"/>
    </source>
</evidence>
<protein>
    <submittedName>
        <fullName evidence="2">Uncharacterized protein</fullName>
    </submittedName>
</protein>
<reference evidence="3" key="1">
    <citation type="submission" date="2017-01" db="EMBL/GenBank/DDBJ databases">
        <authorList>
            <person name="Wang Y."/>
            <person name="White M."/>
            <person name="Kvist S."/>
            <person name="Moncalvo J.-M."/>
        </authorList>
    </citation>
    <scope>NUCLEOTIDE SEQUENCE [LARGE SCALE GENOMIC DNA]</scope>
    <source>
        <strain evidence="3">ID-206-W2</strain>
    </source>
</reference>
<organism evidence="2 3">
    <name type="scientific">Smittium culicis</name>
    <dbReference type="NCBI Taxonomy" id="133412"/>
    <lineage>
        <taxon>Eukaryota</taxon>
        <taxon>Fungi</taxon>
        <taxon>Fungi incertae sedis</taxon>
        <taxon>Zoopagomycota</taxon>
        <taxon>Kickxellomycotina</taxon>
        <taxon>Harpellomycetes</taxon>
        <taxon>Harpellales</taxon>
        <taxon>Legeriomycetaceae</taxon>
        <taxon>Smittium</taxon>
    </lineage>
</organism>
<evidence type="ECO:0000313" key="3">
    <source>
        <dbReference type="Proteomes" id="UP000187429"/>
    </source>
</evidence>